<organism evidence="4 5">
    <name type="scientific">Gelatiniphilus marinus</name>
    <dbReference type="NCBI Taxonomy" id="1759464"/>
    <lineage>
        <taxon>Bacteria</taxon>
        <taxon>Pseudomonadati</taxon>
        <taxon>Bacteroidota</taxon>
        <taxon>Flavobacteriia</taxon>
        <taxon>Flavobacteriales</taxon>
        <taxon>Flavobacteriaceae</taxon>
        <taxon>Gelatiniphilus</taxon>
    </lineage>
</organism>
<name>A0ABW5JRG6_9FLAO</name>
<dbReference type="PANTHER" id="PTHR45526:SF1">
    <property type="entry name" value="TRANSCRIPTIONAL REGULATORY PROTEIN DCUR-RELATED"/>
    <property type="match status" value="1"/>
</dbReference>
<dbReference type="RefSeq" id="WP_388017102.1">
    <property type="nucleotide sequence ID" value="NZ_JBHUDT010000002.1"/>
</dbReference>
<dbReference type="EMBL" id="JBHULK010000002">
    <property type="protein sequence ID" value="MFD2535161.1"/>
    <property type="molecule type" value="Genomic_DNA"/>
</dbReference>
<dbReference type="InterPro" id="IPR007492">
    <property type="entry name" value="LytTR_DNA-bd_dom"/>
</dbReference>
<dbReference type="PROSITE" id="PS50110">
    <property type="entry name" value="RESPONSE_REGULATORY"/>
    <property type="match status" value="1"/>
</dbReference>
<dbReference type="PANTHER" id="PTHR45526">
    <property type="entry name" value="TRANSCRIPTIONAL REGULATORY PROTEIN DPIA"/>
    <property type="match status" value="1"/>
</dbReference>
<dbReference type="Gene3D" id="3.40.50.2300">
    <property type="match status" value="1"/>
</dbReference>
<proteinExistence type="predicted"/>
<dbReference type="InterPro" id="IPR011006">
    <property type="entry name" value="CheY-like_superfamily"/>
</dbReference>
<gene>
    <name evidence="4" type="ORF">ACFSQS_08615</name>
</gene>
<keyword evidence="1" id="KW-0597">Phosphoprotein</keyword>
<dbReference type="InterPro" id="IPR001789">
    <property type="entry name" value="Sig_transdc_resp-reg_receiver"/>
</dbReference>
<feature type="domain" description="Response regulatory" evidence="2">
    <location>
        <begin position="5"/>
        <end position="116"/>
    </location>
</feature>
<feature type="domain" description="HTH LytTR-type" evidence="3">
    <location>
        <begin position="131"/>
        <end position="218"/>
    </location>
</feature>
<dbReference type="SUPFAM" id="SSF52172">
    <property type="entry name" value="CheY-like"/>
    <property type="match status" value="1"/>
</dbReference>
<dbReference type="Pfam" id="PF00072">
    <property type="entry name" value="Response_reg"/>
    <property type="match status" value="1"/>
</dbReference>
<dbReference type="PROSITE" id="PS50930">
    <property type="entry name" value="HTH_LYTTR"/>
    <property type="match status" value="1"/>
</dbReference>
<dbReference type="SMART" id="SM00448">
    <property type="entry name" value="REC"/>
    <property type="match status" value="1"/>
</dbReference>
<reference evidence="5" key="1">
    <citation type="journal article" date="2019" name="Int. J. Syst. Evol. Microbiol.">
        <title>The Global Catalogue of Microorganisms (GCM) 10K type strain sequencing project: providing services to taxonomists for standard genome sequencing and annotation.</title>
        <authorList>
            <consortium name="The Broad Institute Genomics Platform"/>
            <consortium name="The Broad Institute Genome Sequencing Center for Infectious Disease"/>
            <person name="Wu L."/>
            <person name="Ma J."/>
        </authorList>
    </citation>
    <scope>NUCLEOTIDE SEQUENCE [LARGE SCALE GENOMIC DNA]</scope>
    <source>
        <strain evidence="5">KCTC 42903</strain>
    </source>
</reference>
<dbReference type="Pfam" id="PF04397">
    <property type="entry name" value="LytTR"/>
    <property type="match status" value="1"/>
</dbReference>
<sequence>MNKINCLIVEDEALAREGLEKYINQIDFLNLKGSCKNAVEAQNFLNEHKIDLFFLDIEMPKLKGTDFLRTLKHSPNVIFTTAYSQYALESFEFDVIDYLVKPITFERFLQATNKAFRVFNKSSETNNPSYFFVKDGTKLVKIFTKDIILVESAQNYVNIVTDSSKHLVLMPLKSFLEQIPEDELLLISRGCAVKVSKIDSIEGNQLTLGEHKAQISRRMKEDVMEIIVNNNLFKK</sequence>
<evidence type="ECO:0000259" key="3">
    <source>
        <dbReference type="PROSITE" id="PS50930"/>
    </source>
</evidence>
<protein>
    <submittedName>
        <fullName evidence="4">LytR/AlgR family response regulator transcription factor</fullName>
    </submittedName>
</protein>
<evidence type="ECO:0000313" key="5">
    <source>
        <dbReference type="Proteomes" id="UP001597441"/>
    </source>
</evidence>
<dbReference type="InterPro" id="IPR051271">
    <property type="entry name" value="2C-system_Tx_regulators"/>
</dbReference>
<dbReference type="Proteomes" id="UP001597441">
    <property type="component" value="Unassembled WGS sequence"/>
</dbReference>
<evidence type="ECO:0000259" key="2">
    <source>
        <dbReference type="PROSITE" id="PS50110"/>
    </source>
</evidence>
<dbReference type="Gene3D" id="2.40.50.1020">
    <property type="entry name" value="LytTr DNA-binding domain"/>
    <property type="match status" value="1"/>
</dbReference>
<accession>A0ABW5JRG6</accession>
<evidence type="ECO:0000256" key="1">
    <source>
        <dbReference type="PROSITE-ProRule" id="PRU00169"/>
    </source>
</evidence>
<comment type="caution">
    <text evidence="4">The sequence shown here is derived from an EMBL/GenBank/DDBJ whole genome shotgun (WGS) entry which is preliminary data.</text>
</comment>
<feature type="modified residue" description="4-aspartylphosphate" evidence="1">
    <location>
        <position position="56"/>
    </location>
</feature>
<evidence type="ECO:0000313" key="4">
    <source>
        <dbReference type="EMBL" id="MFD2535161.1"/>
    </source>
</evidence>
<dbReference type="SMART" id="SM00850">
    <property type="entry name" value="LytTR"/>
    <property type="match status" value="1"/>
</dbReference>
<keyword evidence="5" id="KW-1185">Reference proteome</keyword>